<feature type="region of interest" description="Disordered" evidence="1">
    <location>
        <begin position="362"/>
        <end position="385"/>
    </location>
</feature>
<dbReference type="PANTHER" id="PTHR38785:SF1">
    <property type="entry name" value="HOMOLOG OF VIRK"/>
    <property type="match status" value="1"/>
</dbReference>
<evidence type="ECO:0000256" key="1">
    <source>
        <dbReference type="SAM" id="MobiDB-lite"/>
    </source>
</evidence>
<evidence type="ECO:0000313" key="3">
    <source>
        <dbReference type="Proteomes" id="UP000651050"/>
    </source>
</evidence>
<evidence type="ECO:0000313" key="2">
    <source>
        <dbReference type="EMBL" id="MBG9388795.1"/>
    </source>
</evidence>
<dbReference type="PANTHER" id="PTHR38785">
    <property type="entry name" value="HOMOLOG OF VIRK"/>
    <property type="match status" value="1"/>
</dbReference>
<dbReference type="Proteomes" id="UP000651050">
    <property type="component" value="Unassembled WGS sequence"/>
</dbReference>
<accession>A0A931H535</accession>
<protein>
    <submittedName>
        <fullName evidence="2">DUF535 family protein</fullName>
    </submittedName>
</protein>
<dbReference type="GO" id="GO:0006974">
    <property type="term" value="P:DNA damage response"/>
    <property type="evidence" value="ECO:0007669"/>
    <property type="project" value="TreeGrafter"/>
</dbReference>
<dbReference type="RefSeq" id="WP_196986629.1">
    <property type="nucleotide sequence ID" value="NZ_JADWYS010000001.1"/>
</dbReference>
<dbReference type="InterPro" id="IPR007488">
    <property type="entry name" value="DUF535"/>
</dbReference>
<proteinExistence type="predicted"/>
<dbReference type="EMBL" id="JADWYS010000001">
    <property type="protein sequence ID" value="MBG9388795.1"/>
    <property type="molecule type" value="Genomic_DNA"/>
</dbReference>
<name>A0A931H535_9BURK</name>
<organism evidence="2 3">
    <name type="scientific">Caenimonas aquaedulcis</name>
    <dbReference type="NCBI Taxonomy" id="2793270"/>
    <lineage>
        <taxon>Bacteria</taxon>
        <taxon>Pseudomonadati</taxon>
        <taxon>Pseudomonadota</taxon>
        <taxon>Betaproteobacteria</taxon>
        <taxon>Burkholderiales</taxon>
        <taxon>Comamonadaceae</taxon>
        <taxon>Caenimonas</taxon>
    </lineage>
</organism>
<reference evidence="2" key="1">
    <citation type="submission" date="2020-11" db="EMBL/GenBank/DDBJ databases">
        <title>Bacterial whole genome sequence for Caenimonas sp. DR4.4.</title>
        <authorList>
            <person name="Le V."/>
            <person name="Ko S.-R."/>
            <person name="Ahn C.-Y."/>
            <person name="Oh H.-M."/>
        </authorList>
    </citation>
    <scope>NUCLEOTIDE SEQUENCE</scope>
    <source>
        <strain evidence="2">DR4.4</strain>
    </source>
</reference>
<dbReference type="AlphaFoldDB" id="A0A931H535"/>
<sequence length="385" mass="44154">MASTFKQIPGIWDAMKWAWRPEAAGGGTSRARMVWRSLRATFGHAPAMKRWMAVACELHSRGVVQDLRSHYLRAIRPYVKLGTGFSERVVQLIDHMDWLETAFHRAAFEQIASGGALELVELTAPRGYDYMRLQLEPAPLQSPEGEMLLTLTLQRAADVQNRAQPMEIAVLAFSRFRIDDKACLVIGGVRGQRHPVQRLSPMELNQALQGWKPAVLLVRVAQELARYWNLHLVGLDPAAHRLHHWSYRLKKRNRDSGQRVFASYDALWDHFDCKPGPRGWVVVPLNSDEKLAATALSPEKRARQTRRADYWIRTRNVMRVEFKRLLQKPEREARFSHLTETMDRESMRARLNYLDADEPEEDFVSESSDDLVPSRVLETGPGSLI</sequence>
<dbReference type="Pfam" id="PF04393">
    <property type="entry name" value="DUF535"/>
    <property type="match status" value="1"/>
</dbReference>
<comment type="caution">
    <text evidence="2">The sequence shown here is derived from an EMBL/GenBank/DDBJ whole genome shotgun (WGS) entry which is preliminary data.</text>
</comment>
<keyword evidence="3" id="KW-1185">Reference proteome</keyword>
<gene>
    <name evidence="2" type="ORF">I5803_12250</name>
</gene>